<sequence length="745" mass="81978">MVFRRFFLATSAFAALSTPARAQQIAALEADTAADELVVTDRRDNRDTEVQKTPIAITSLSGLKLEQQGITSVRELGNIAPNLFQSRVAVSYLNTQLFIRGIGEPDAQGKPSVAVYIDGVYLPKNVGLNQELLDIDRVEVLRGPQGQDGGHAAPAGVLSITTIDPGDTPQFRVQASYGNWNDARLSFLAAGKLTGNLYGSLTAGYHRRDGFNRNTTVGRDVNDVDYFSGRAKLRLAVTEDFDLKLTVGGIRDRSTSRGVQDLLTGDKTSRNQVFPENSFDQLNASLNADWRVDDNTRISLLLSAYGFDQSAWFDNSGDFHGRGSQFARYEDRTYQTELKLSHTSESFDVSAGVFGYREEWFTNRRANTAANATNDPALIRYRPVYTLIQQNNDIWAGFAEGVARVGPRLTLTAGARLQWEHRTNGNQLYNLVAAAPFQSTAANFLAILNAPPQALVWSTQASHSWTTFQPKVAAEYAFTDDARVYATIGRGDKSAGFDYRAQTPTPTGFRQAEIPFDPEKITNYEVGFKFATADHKLRLNAAAFYINFDDIQLSTNDPVALVTRRYNAGKGSTRGVELEANLQPSQNLQVDASASYLKARLDEFSGTVTRSVFPNGFTLNTSPFPGAVLPNAPEFQARAAASWILPAPGPGRWSLHSDINFQSKSYTDANNNPSAQLPDQTYINGQLRWASDNDRWNASLAVRNLTNAQYALPPGYSPATNGTPLFRTTNYNDPRTILLTLGCRI</sequence>
<evidence type="ECO:0000256" key="1">
    <source>
        <dbReference type="ARBA" id="ARBA00004571"/>
    </source>
</evidence>
<dbReference type="PANTHER" id="PTHR32552:SF81">
    <property type="entry name" value="TONB-DEPENDENT OUTER MEMBRANE RECEPTOR"/>
    <property type="match status" value="1"/>
</dbReference>
<keyword evidence="7" id="KW-0406">Ion transport</keyword>
<keyword evidence="13" id="KW-0732">Signal</keyword>
<keyword evidence="3 11" id="KW-1134">Transmembrane beta strand</keyword>
<keyword evidence="8 12" id="KW-0798">TonB box</keyword>
<evidence type="ECO:0000256" key="7">
    <source>
        <dbReference type="ARBA" id="ARBA00023065"/>
    </source>
</evidence>
<evidence type="ECO:0000256" key="10">
    <source>
        <dbReference type="ARBA" id="ARBA00023237"/>
    </source>
</evidence>
<evidence type="ECO:0000256" key="6">
    <source>
        <dbReference type="ARBA" id="ARBA00023004"/>
    </source>
</evidence>
<accession>A0A916ZU39</accession>
<dbReference type="Pfam" id="PF07715">
    <property type="entry name" value="Plug"/>
    <property type="match status" value="1"/>
</dbReference>
<keyword evidence="17" id="KW-1185">Reference proteome</keyword>
<evidence type="ECO:0000256" key="12">
    <source>
        <dbReference type="RuleBase" id="RU003357"/>
    </source>
</evidence>
<comment type="similarity">
    <text evidence="11 12">Belongs to the TonB-dependent receptor family.</text>
</comment>
<feature type="chain" id="PRO_5037355927" evidence="13">
    <location>
        <begin position="23"/>
        <end position="745"/>
    </location>
</feature>
<comment type="caution">
    <text evidence="16">The sequence shown here is derived from an EMBL/GenBank/DDBJ whole genome shotgun (WGS) entry which is preliminary data.</text>
</comment>
<evidence type="ECO:0000256" key="2">
    <source>
        <dbReference type="ARBA" id="ARBA00022448"/>
    </source>
</evidence>
<evidence type="ECO:0000256" key="11">
    <source>
        <dbReference type="PROSITE-ProRule" id="PRU01360"/>
    </source>
</evidence>
<keyword evidence="10 11" id="KW-0998">Cell outer membrane</keyword>
<dbReference type="AlphaFoldDB" id="A0A916ZU39"/>
<keyword evidence="16" id="KW-0675">Receptor</keyword>
<feature type="signal peptide" evidence="13">
    <location>
        <begin position="1"/>
        <end position="22"/>
    </location>
</feature>
<dbReference type="GO" id="GO:0006826">
    <property type="term" value="P:iron ion transport"/>
    <property type="evidence" value="ECO:0007669"/>
    <property type="project" value="UniProtKB-KW"/>
</dbReference>
<dbReference type="PROSITE" id="PS52016">
    <property type="entry name" value="TONB_DEPENDENT_REC_3"/>
    <property type="match status" value="1"/>
</dbReference>
<dbReference type="Gene3D" id="2.40.170.20">
    <property type="entry name" value="TonB-dependent receptor, beta-barrel domain"/>
    <property type="match status" value="1"/>
</dbReference>
<evidence type="ECO:0000256" key="8">
    <source>
        <dbReference type="ARBA" id="ARBA00023077"/>
    </source>
</evidence>
<organism evidence="16 17">
    <name type="scientific">Sandarakinorhabdus glacialis</name>
    <dbReference type="NCBI Taxonomy" id="1614636"/>
    <lineage>
        <taxon>Bacteria</taxon>
        <taxon>Pseudomonadati</taxon>
        <taxon>Pseudomonadota</taxon>
        <taxon>Alphaproteobacteria</taxon>
        <taxon>Sphingomonadales</taxon>
        <taxon>Sphingosinicellaceae</taxon>
        <taxon>Sandarakinorhabdus</taxon>
    </lineage>
</organism>
<dbReference type="PANTHER" id="PTHR32552">
    <property type="entry name" value="FERRICHROME IRON RECEPTOR-RELATED"/>
    <property type="match status" value="1"/>
</dbReference>
<dbReference type="RefSeq" id="WP_188762882.1">
    <property type="nucleotide sequence ID" value="NZ_BMJM01000006.1"/>
</dbReference>
<dbReference type="InterPro" id="IPR000531">
    <property type="entry name" value="Beta-barrel_TonB"/>
</dbReference>
<keyword evidence="6" id="KW-0408">Iron</keyword>
<dbReference type="GO" id="GO:0009279">
    <property type="term" value="C:cell outer membrane"/>
    <property type="evidence" value="ECO:0007669"/>
    <property type="project" value="UniProtKB-SubCell"/>
</dbReference>
<evidence type="ECO:0000313" key="16">
    <source>
        <dbReference type="EMBL" id="GGE14303.1"/>
    </source>
</evidence>
<evidence type="ECO:0000256" key="3">
    <source>
        <dbReference type="ARBA" id="ARBA00022452"/>
    </source>
</evidence>
<gene>
    <name evidence="16" type="ORF">GCM10011529_20850</name>
</gene>
<dbReference type="Proteomes" id="UP000635071">
    <property type="component" value="Unassembled WGS sequence"/>
</dbReference>
<evidence type="ECO:0000256" key="4">
    <source>
        <dbReference type="ARBA" id="ARBA00022496"/>
    </source>
</evidence>
<dbReference type="SUPFAM" id="SSF56935">
    <property type="entry name" value="Porins"/>
    <property type="match status" value="1"/>
</dbReference>
<protein>
    <submittedName>
        <fullName evidence="16">TonB-dependent receptor</fullName>
    </submittedName>
</protein>
<evidence type="ECO:0000256" key="9">
    <source>
        <dbReference type="ARBA" id="ARBA00023136"/>
    </source>
</evidence>
<feature type="domain" description="TonB-dependent receptor plug" evidence="15">
    <location>
        <begin position="50"/>
        <end position="157"/>
    </location>
</feature>
<evidence type="ECO:0000313" key="17">
    <source>
        <dbReference type="Proteomes" id="UP000635071"/>
    </source>
</evidence>
<dbReference type="InterPro" id="IPR012910">
    <property type="entry name" value="Plug_dom"/>
</dbReference>
<evidence type="ECO:0000259" key="14">
    <source>
        <dbReference type="Pfam" id="PF00593"/>
    </source>
</evidence>
<proteinExistence type="inferred from homology"/>
<keyword evidence="4" id="KW-0410">Iron transport</keyword>
<keyword evidence="9 11" id="KW-0472">Membrane</keyword>
<dbReference type="InterPro" id="IPR039426">
    <property type="entry name" value="TonB-dep_rcpt-like"/>
</dbReference>
<reference evidence="16" key="2">
    <citation type="submission" date="2020-09" db="EMBL/GenBank/DDBJ databases">
        <authorList>
            <person name="Sun Q."/>
            <person name="Zhou Y."/>
        </authorList>
    </citation>
    <scope>NUCLEOTIDE SEQUENCE</scope>
    <source>
        <strain evidence="16">CGMCC 1.15519</strain>
    </source>
</reference>
<keyword evidence="2 11" id="KW-0813">Transport</keyword>
<dbReference type="EMBL" id="BMJM01000006">
    <property type="protein sequence ID" value="GGE14303.1"/>
    <property type="molecule type" value="Genomic_DNA"/>
</dbReference>
<reference evidence="16" key="1">
    <citation type="journal article" date="2014" name="Int. J. Syst. Evol. Microbiol.">
        <title>Complete genome sequence of Corynebacterium casei LMG S-19264T (=DSM 44701T), isolated from a smear-ripened cheese.</title>
        <authorList>
            <consortium name="US DOE Joint Genome Institute (JGI-PGF)"/>
            <person name="Walter F."/>
            <person name="Albersmeier A."/>
            <person name="Kalinowski J."/>
            <person name="Ruckert C."/>
        </authorList>
    </citation>
    <scope>NUCLEOTIDE SEQUENCE</scope>
    <source>
        <strain evidence="16">CGMCC 1.15519</strain>
    </source>
</reference>
<comment type="subcellular location">
    <subcellularLocation>
        <location evidence="1 11">Cell outer membrane</location>
        <topology evidence="1 11">Multi-pass membrane protein</topology>
    </subcellularLocation>
</comment>
<dbReference type="CDD" id="cd01347">
    <property type="entry name" value="ligand_gated_channel"/>
    <property type="match status" value="1"/>
</dbReference>
<keyword evidence="5 11" id="KW-0812">Transmembrane</keyword>
<dbReference type="Pfam" id="PF00593">
    <property type="entry name" value="TonB_dep_Rec_b-barrel"/>
    <property type="match status" value="1"/>
</dbReference>
<feature type="domain" description="TonB-dependent receptor-like beta-barrel" evidence="14">
    <location>
        <begin position="274"/>
        <end position="705"/>
    </location>
</feature>
<evidence type="ECO:0000256" key="5">
    <source>
        <dbReference type="ARBA" id="ARBA00022692"/>
    </source>
</evidence>
<dbReference type="InterPro" id="IPR036942">
    <property type="entry name" value="Beta-barrel_TonB_sf"/>
</dbReference>
<evidence type="ECO:0000256" key="13">
    <source>
        <dbReference type="SAM" id="SignalP"/>
    </source>
</evidence>
<name>A0A916ZU39_9SPHN</name>
<evidence type="ECO:0000259" key="15">
    <source>
        <dbReference type="Pfam" id="PF07715"/>
    </source>
</evidence>